<organism evidence="2 3">
    <name type="scientific">Fluviicola taffensis (strain DSM 16823 / NCIMB 13979 / RW262)</name>
    <dbReference type="NCBI Taxonomy" id="755732"/>
    <lineage>
        <taxon>Bacteria</taxon>
        <taxon>Pseudomonadati</taxon>
        <taxon>Bacteroidota</taxon>
        <taxon>Flavobacteriia</taxon>
        <taxon>Flavobacteriales</taxon>
        <taxon>Crocinitomicaceae</taxon>
        <taxon>Fluviicola</taxon>
    </lineage>
</organism>
<keyword evidence="1" id="KW-0732">Signal</keyword>
<accession>F2I953</accession>
<sequence length="457" mass="53183" precursor="true">MKAVVFICFLFSFGFLAESQTSKEERPYYYLGKHDNKDLYIKSMFSQRSNQVTLYELTDTEIIESEKIVIQNAIIHQLYCYNEAFYAITSSVECDKFYMTTFDKFLKEKESIEILTLTNSQIRGLKSGDYSLKFYHKKDRAAILLIEHDIVACSINFSSQKSSTFTIQGGINFNYVSDVYLEDGLDLFLSRRDELFHFKNGVLSEPRLDQVLLHGKIDEWVFLENESEPYLFSMLNKGGLNGFAYCTLENANSGSFQLKECVLNRQKTNSKKDISANYNSFVKAEIVDNKIICTMQRIEQAINESILISCIDIDKRENLWNFAVLSIHDAPYIWKENENSSNRASFSFIKNDKLIFFFNAAVKKLDPENFFETDKRVITYDISIQTTIIKSEIDINTGENTTKPIHADYTSESFKIFNASYHINKKGELYFITYKEFTNKPYYEMLKPEKKVEVIQL</sequence>
<reference evidence="3" key="2">
    <citation type="submission" date="2011-02" db="EMBL/GenBank/DDBJ databases">
        <title>The complete genome of Fluviicola taffensis DSM 16823.</title>
        <authorList>
            <consortium name="US DOE Joint Genome Institute (JGI-PGF)"/>
            <person name="Lucas S."/>
            <person name="Copeland A."/>
            <person name="Lapidus A."/>
            <person name="Bruce D."/>
            <person name="Goodwin L."/>
            <person name="Pitluck S."/>
            <person name="Kyrpides N."/>
            <person name="Mavromatis K."/>
            <person name="Ivanova N."/>
            <person name="Mikhailova N."/>
            <person name="Pagani I."/>
            <person name="Chertkov O."/>
            <person name="Detter J.C."/>
            <person name="Han C."/>
            <person name="Tapia R."/>
            <person name="Land M."/>
            <person name="Hauser L."/>
            <person name="Markowitz V."/>
            <person name="Cheng J.-F."/>
            <person name="Hugenholtz P."/>
            <person name="Woyke T."/>
            <person name="Wu D."/>
            <person name="Tindall B."/>
            <person name="Pomrenke H.G."/>
            <person name="Brambilla E."/>
            <person name="Klenk H.-P."/>
            <person name="Eisen J.A."/>
        </authorList>
    </citation>
    <scope>NUCLEOTIDE SEQUENCE [LARGE SCALE GENOMIC DNA]</scope>
    <source>
        <strain evidence="3">DSM 16823 / RW262 / RW262</strain>
    </source>
</reference>
<dbReference type="STRING" id="755732.Fluta_1001"/>
<proteinExistence type="predicted"/>
<reference evidence="2 3" key="1">
    <citation type="journal article" date="2011" name="Stand. Genomic Sci.">
        <title>Complete genome sequence of the gliding freshwater bacterium Fluviicola taffensis type strain (RW262).</title>
        <authorList>
            <person name="Woyke T."/>
            <person name="Chertkov O."/>
            <person name="Lapidus A."/>
            <person name="Nolan M."/>
            <person name="Lucas S."/>
            <person name="Del Rio T.G."/>
            <person name="Tice H."/>
            <person name="Cheng J.F."/>
            <person name="Tapia R."/>
            <person name="Han C."/>
            <person name="Goodwin L."/>
            <person name="Pitluck S."/>
            <person name="Liolios K."/>
            <person name="Pagani I."/>
            <person name="Ivanova N."/>
            <person name="Huntemann M."/>
            <person name="Mavromatis K."/>
            <person name="Mikhailova N."/>
            <person name="Pati A."/>
            <person name="Chen A."/>
            <person name="Palaniappan K."/>
            <person name="Land M."/>
            <person name="Hauser L."/>
            <person name="Brambilla E.M."/>
            <person name="Rohde M."/>
            <person name="Mwirichia R."/>
            <person name="Sikorski J."/>
            <person name="Tindall B.J."/>
            <person name="Goker M."/>
            <person name="Bristow J."/>
            <person name="Eisen J.A."/>
            <person name="Markowitz V."/>
            <person name="Hugenholtz P."/>
            <person name="Klenk H.P."/>
            <person name="Kyrpides N.C."/>
        </authorList>
    </citation>
    <scope>NUCLEOTIDE SEQUENCE [LARGE SCALE GENOMIC DNA]</scope>
    <source>
        <strain evidence="3">DSM 16823 / RW262 / RW262</strain>
    </source>
</reference>
<name>F2I953_FLUTR</name>
<dbReference type="RefSeq" id="WP_013685772.1">
    <property type="nucleotide sequence ID" value="NC_015321.1"/>
</dbReference>
<dbReference type="HOGENOM" id="CLU_598196_0_0_10"/>
<keyword evidence="3" id="KW-1185">Reference proteome</keyword>
<dbReference type="AlphaFoldDB" id="F2I953"/>
<gene>
    <name evidence="2" type="ordered locus">Fluta_1001</name>
</gene>
<evidence type="ECO:0000256" key="1">
    <source>
        <dbReference type="SAM" id="SignalP"/>
    </source>
</evidence>
<evidence type="ECO:0000313" key="2">
    <source>
        <dbReference type="EMBL" id="AEA43000.1"/>
    </source>
</evidence>
<dbReference type="KEGG" id="fte:Fluta_1001"/>
<protein>
    <submittedName>
        <fullName evidence="2">Uncharacterized protein</fullName>
    </submittedName>
</protein>
<evidence type="ECO:0000313" key="3">
    <source>
        <dbReference type="Proteomes" id="UP000007463"/>
    </source>
</evidence>
<dbReference type="Proteomes" id="UP000007463">
    <property type="component" value="Chromosome"/>
</dbReference>
<dbReference type="EMBL" id="CP002542">
    <property type="protein sequence ID" value="AEA43000.1"/>
    <property type="molecule type" value="Genomic_DNA"/>
</dbReference>
<feature type="chain" id="PRO_5003283188" evidence="1">
    <location>
        <begin position="18"/>
        <end position="457"/>
    </location>
</feature>
<feature type="signal peptide" evidence="1">
    <location>
        <begin position="1"/>
        <end position="17"/>
    </location>
</feature>